<dbReference type="RefSeq" id="WP_123867302.1">
    <property type="nucleotide sequence ID" value="NZ_CP033926.1"/>
</dbReference>
<dbReference type="STRING" id="112234.SAMN05421768_102162"/>
<protein>
    <submittedName>
        <fullName evidence="3">Uncharacterized protein</fullName>
    </submittedName>
</protein>
<dbReference type="AlphaFoldDB" id="A0A1N7JDQ3"/>
<dbReference type="Proteomes" id="UP000186106">
    <property type="component" value="Unassembled WGS sequence"/>
</dbReference>
<evidence type="ECO:0000313" key="2">
    <source>
        <dbReference type="EMBL" id="SIS30991.1"/>
    </source>
</evidence>
<proteinExistence type="predicted"/>
<dbReference type="InterPro" id="IPR015943">
    <property type="entry name" value="WD40/YVTN_repeat-like_dom_sf"/>
</dbReference>
<dbReference type="EMBL" id="FTNZ01000002">
    <property type="protein sequence ID" value="SIS30991.1"/>
    <property type="molecule type" value="Genomic_DNA"/>
</dbReference>
<dbReference type="Gene3D" id="2.130.10.10">
    <property type="entry name" value="YVTN repeat-like/Quinoprotein amine dehydrogenase"/>
    <property type="match status" value="1"/>
</dbReference>
<evidence type="ECO:0000313" key="4">
    <source>
        <dbReference type="Proteomes" id="UP000186106"/>
    </source>
</evidence>
<accession>A0A1N7JDQ3</accession>
<keyword evidence="1" id="KW-0732">Signal</keyword>
<dbReference type="InterPro" id="IPR011047">
    <property type="entry name" value="Quinoprotein_ADH-like_sf"/>
</dbReference>
<sequence>MIQSKSKLWILFLMLPVLSFSQNYQWQWAKQAGGQTGSNSAFFDYLYDESIRDIAVDNNNNTYYLASTWAQGQNLNGVPVTSYGLRDLLLFSTDCQGNIRWSRTIGGSGYNEFAWNIEVDNNGGLYIMGYFINQSNVGDPNAVPIHFDDTHTMPLITATDQNTVEAGNKTSHLLKFNTSDGKLAWSKPLQGDVTIALRQTVTQMMYMDSSKNIHAILGFKAGTHLNGLITVPASYTSSYQYYLVKFNYDNGNMTPATPLLLPITGDLSVGIADGKVNLMYDEGLNRYYLAGKRMYGDYTNVMANLSYNNIPFTKDAYLLAFNGATGTELWRKEFDTGITILDDEIHSIIKDTSSSDIYISGRYFAGTTAATFGEYTLPLPNYQEQVPFIMRLTADGVVKWAKIPDGITSFTG</sequence>
<name>A0A1N7JDQ3_9FLAO</name>
<evidence type="ECO:0000313" key="3">
    <source>
        <dbReference type="EMBL" id="SIS47449.1"/>
    </source>
</evidence>
<feature type="chain" id="PRO_5015068126" evidence="1">
    <location>
        <begin position="22"/>
        <end position="412"/>
    </location>
</feature>
<dbReference type="EMBL" id="FTNZ01000008">
    <property type="protein sequence ID" value="SIS47449.1"/>
    <property type="molecule type" value="Genomic_DNA"/>
</dbReference>
<dbReference type="OrthoDB" id="5381604at2"/>
<evidence type="ECO:0000256" key="1">
    <source>
        <dbReference type="SAM" id="SignalP"/>
    </source>
</evidence>
<feature type="signal peptide" evidence="1">
    <location>
        <begin position="1"/>
        <end position="21"/>
    </location>
</feature>
<gene>
    <name evidence="2" type="ORF">SAMN05421768_102162</name>
    <name evidence="3" type="ORF">SAMN05421768_108161</name>
</gene>
<dbReference type="SUPFAM" id="SSF50998">
    <property type="entry name" value="Quinoprotein alcohol dehydrogenase-like"/>
    <property type="match status" value="1"/>
</dbReference>
<reference evidence="3 4" key="1">
    <citation type="submission" date="2017-01" db="EMBL/GenBank/DDBJ databases">
        <authorList>
            <person name="Mah S.A."/>
            <person name="Swanson W.J."/>
            <person name="Moy G.W."/>
            <person name="Vacquier V.D."/>
        </authorList>
    </citation>
    <scope>NUCLEOTIDE SEQUENCE [LARGE SCALE GENOMIC DNA]</scope>
    <source>
        <strain evidence="3 4">DSM 16927</strain>
    </source>
</reference>
<organism evidence="3 4">
    <name type="scientific">Chryseobacterium joostei</name>
    <dbReference type="NCBI Taxonomy" id="112234"/>
    <lineage>
        <taxon>Bacteria</taxon>
        <taxon>Pseudomonadati</taxon>
        <taxon>Bacteroidota</taxon>
        <taxon>Flavobacteriia</taxon>
        <taxon>Flavobacteriales</taxon>
        <taxon>Weeksellaceae</taxon>
        <taxon>Chryseobacterium group</taxon>
        <taxon>Chryseobacterium</taxon>
    </lineage>
</organism>